<protein>
    <recommendedName>
        <fullName evidence="12">Tenascin</fullName>
    </recommendedName>
</protein>
<dbReference type="InterPro" id="IPR036116">
    <property type="entry name" value="FN3_sf"/>
</dbReference>
<keyword evidence="5" id="KW-0175">Coiled coil</keyword>
<dbReference type="Gene3D" id="2.10.25.10">
    <property type="entry name" value="Laminin"/>
    <property type="match status" value="16"/>
</dbReference>
<feature type="chain" id="PRO_5035903418" description="Tenascin" evidence="7">
    <location>
        <begin position="19"/>
        <end position="1715"/>
    </location>
</feature>
<dbReference type="Pfam" id="PF23106">
    <property type="entry name" value="EGF_Teneurin"/>
    <property type="match status" value="4"/>
</dbReference>
<dbReference type="FunFam" id="2.10.25.10:FF:000001">
    <property type="entry name" value="Tenascin C"/>
    <property type="match status" value="16"/>
</dbReference>
<feature type="compositionally biased region" description="Polar residues" evidence="6">
    <location>
        <begin position="810"/>
        <end position="823"/>
    </location>
</feature>
<evidence type="ECO:0000313" key="10">
    <source>
        <dbReference type="EMBL" id="KAF7702544.1"/>
    </source>
</evidence>
<feature type="domain" description="EGF-like" evidence="8">
    <location>
        <begin position="188"/>
        <end position="219"/>
    </location>
</feature>
<dbReference type="InterPro" id="IPR050969">
    <property type="entry name" value="Dev_Signal_Modulators"/>
</dbReference>
<gene>
    <name evidence="10" type="ORF">HF521_001827</name>
</gene>
<evidence type="ECO:0000256" key="2">
    <source>
        <dbReference type="ARBA" id="ARBA00023157"/>
    </source>
</evidence>
<organism evidence="10 11">
    <name type="scientific">Silurus meridionalis</name>
    <name type="common">Southern catfish</name>
    <name type="synonym">Silurus soldatovi meridionalis</name>
    <dbReference type="NCBI Taxonomy" id="175797"/>
    <lineage>
        <taxon>Eukaryota</taxon>
        <taxon>Metazoa</taxon>
        <taxon>Chordata</taxon>
        <taxon>Craniata</taxon>
        <taxon>Vertebrata</taxon>
        <taxon>Euteleostomi</taxon>
        <taxon>Actinopterygii</taxon>
        <taxon>Neopterygii</taxon>
        <taxon>Teleostei</taxon>
        <taxon>Ostariophysi</taxon>
        <taxon>Siluriformes</taxon>
        <taxon>Siluridae</taxon>
        <taxon>Silurus</taxon>
    </lineage>
</organism>
<feature type="compositionally biased region" description="Polar residues" evidence="6">
    <location>
        <begin position="1124"/>
        <end position="1138"/>
    </location>
</feature>
<dbReference type="Proteomes" id="UP000606274">
    <property type="component" value="Unassembled WGS sequence"/>
</dbReference>
<feature type="disulfide bond" evidence="4">
    <location>
        <begin position="550"/>
        <end position="559"/>
    </location>
</feature>
<evidence type="ECO:0000259" key="9">
    <source>
        <dbReference type="PROSITE" id="PS50853"/>
    </source>
</evidence>
<feature type="disulfide bond" evidence="4">
    <location>
        <begin position="192"/>
        <end position="202"/>
    </location>
</feature>
<evidence type="ECO:0008006" key="12">
    <source>
        <dbReference type="Google" id="ProtNLM"/>
    </source>
</evidence>
<dbReference type="EMBL" id="JABFDY010000010">
    <property type="protein sequence ID" value="KAF7702544.1"/>
    <property type="molecule type" value="Genomic_DNA"/>
</dbReference>
<dbReference type="Gene3D" id="2.60.40.10">
    <property type="entry name" value="Immunoglobulins"/>
    <property type="match status" value="2"/>
</dbReference>
<feature type="domain" description="Fibronectin type-III" evidence="9">
    <location>
        <begin position="639"/>
        <end position="727"/>
    </location>
</feature>
<evidence type="ECO:0000256" key="5">
    <source>
        <dbReference type="SAM" id="Coils"/>
    </source>
</evidence>
<dbReference type="CDD" id="cd00054">
    <property type="entry name" value="EGF_CA"/>
    <property type="match status" value="2"/>
</dbReference>
<evidence type="ECO:0000259" key="8">
    <source>
        <dbReference type="PROSITE" id="PS50026"/>
    </source>
</evidence>
<feature type="region of interest" description="Disordered" evidence="6">
    <location>
        <begin position="810"/>
        <end position="841"/>
    </location>
</feature>
<feature type="disulfide bond" evidence="4">
    <location>
        <begin position="209"/>
        <end position="218"/>
    </location>
</feature>
<dbReference type="InterPro" id="IPR000742">
    <property type="entry name" value="EGF"/>
</dbReference>
<dbReference type="InterPro" id="IPR003961">
    <property type="entry name" value="FN3_dom"/>
</dbReference>
<evidence type="ECO:0000256" key="1">
    <source>
        <dbReference type="ARBA" id="ARBA00022729"/>
    </source>
</evidence>
<dbReference type="Pfam" id="PF00041">
    <property type="entry name" value="fn3"/>
    <property type="match status" value="2"/>
</dbReference>
<feature type="disulfide bond" evidence="4">
    <location>
        <begin position="533"/>
        <end position="543"/>
    </location>
</feature>
<dbReference type="CDD" id="cd00063">
    <property type="entry name" value="FN3"/>
    <property type="match status" value="2"/>
</dbReference>
<dbReference type="PANTHER" id="PTHR14949:SF56">
    <property type="entry name" value="EGF-LIKE-DOMAIN, MULTIPLE 7"/>
    <property type="match status" value="1"/>
</dbReference>
<evidence type="ECO:0000256" key="3">
    <source>
        <dbReference type="ARBA" id="ARBA00023180"/>
    </source>
</evidence>
<dbReference type="PROSITE" id="PS50853">
    <property type="entry name" value="FN3"/>
    <property type="match status" value="2"/>
</dbReference>
<sequence>MPFLLHLFLFLIPNPALLSHGASVASESQPVKLVVSERCISDPNAIEGQEFDLTPGSPLVLTHRIRLVPSTGSGSCCQSEFAAVNERIEALEREVSELREKCGGLNGGCCTSQQSQGVGCSTVRPPTDECLNDCNDQGRCIDGKCVCFAGFSGPDCSVPDCPGDCSNKGKCVNGKCVCDPGFAGPDCSVKTCPNNCSNNGRCVNGKCVCNAGFTGSDCSIVQCPGNCNNKGRCVNGKCVCVAGFTGPDCSEKSCPGNCNNKGRCVDGKCVCNPEFTGPDCSERSCPKNCNNKGRCVNGKCVCDAGFTGLDCSEKSCPRNCNNKGRCVDGKCFCNSGFTGLDCSEKTCPGNCNNKGRCVDGKCVCNSGFTGLDCSEKTCPGNCNNKGRCVDGKCVCNSGFTGLDCSEKTCPGNCNNKGSCVNGKCVCDEGFTGLDCSEKTCPRNCKNKGRCVDGKCVCNPGFTGLDCSEKTCPGNCNNKGRCVNGKCVCNEGFTGLDCSEKTCPGNCKNKGRCVNGKCVCDAGFTGPDCSEKTCPNNCSNKGRCVNGKCVCDDGFTGPDCSEKTCPGNCNNKGRCVNGQCVCEVGFTGPDCSTKTCLNNCSNRGRCVNGKCVCNPKFAEPDCSECTDGFAGPDCATALIAVSHLSARNITESSVTLFWTPPAVQYNTYRITFTSEKENDQITERVNGGISSYTQVGLAPGQRYIVTIIGEKDGKMGAKSTTPFQTLISGPKNLHVVKTSTTSVIVQWEAAQGQIDRYILSTAPNQTDGSGEGRQEKTLPSGIDSAQIDGLQPGRLYDVSLVAVKDGTRSLPATVQATPDRTAGSSEEVKPLLGKGPKLQEGRFQKHPIQEELQKETLTTPSPSHSFTVTQRSVVPSETQDQPTNKLQTPSRDRHHALTSLQLPPSSNYRYSGGPILSGSSTSLIKGRHLPPPVSSRVSSQKPVQKIPFGNVSSPQSSHPPEVDKETLTKTTNSKESVQGLSKGSLVSSLPEAHFPKHKETINKTVPLYNRMPYRGPFPRRPNIGQNRTSTFQQPYRNPIRRPLLSRINNTAINRVEPETFSSSQHVLTPNRPPIFTRQRKNGTVIRLPPKLLGQIKTAGAAVENKSKETNILFPADTDSHPKSELSFSTDKASSKSNAKIQPVSGRSEMNIEHILPRVTISDNDTTLPNHQRASVVIVGRQNASNLKIRPTFSLKRINNTIIRLPSRIPALTNVNSTTIYSPFKNNNYETRLKDSKEISRDTGTKLFTLPTEGAPTGITDTLKGEGSENATEHINRVVPRVTSRDPEIPKIATRDHDLPSLANITTTLPLLINHNTESEIKDQRENVPDQNQNKSILRRKNGTLVRPRPKRPNQIKPNTPTFHSELKESVILPTDKPTAESNYKLQAVAAGLEVSNDNVLPRITTKAQDLSRITSPEQNLTIITSRNQDLLRKTERLNYLPKVTDKDQDLPITTRKQVSSKIIKENVATTPRKNGTFQPKPHADIEHKSTTIQSGLKDKGPNVGKVAEESTEFTDHSVSAGEEANNDYIPLNITNRDNSSPMQVKPEFHSISQKGPTSNFTATFTMKKKNGMDLRPALKRPSKTKIMPELGNLKQNKESSITIPQNTFNRNRRPPFTLQRKNGTNSRLPPKVLSQLRPDSGRKNSTQDLKLDWSTEVPHPTDKTKSRFPISEVPEDGISEIGVQNLTSNSFIIIWVAPEGRFKNFVIRITEEKMKT</sequence>
<dbReference type="Pfam" id="PF25024">
    <property type="entry name" value="EGF_TEN"/>
    <property type="match status" value="2"/>
</dbReference>
<feature type="disulfide bond" evidence="4">
    <location>
        <begin position="147"/>
        <end position="156"/>
    </location>
</feature>
<feature type="domain" description="EGF-like" evidence="8">
    <location>
        <begin position="126"/>
        <end position="157"/>
    </location>
</feature>
<name>A0A8T0BC24_SILME</name>
<dbReference type="PANTHER" id="PTHR14949">
    <property type="entry name" value="EGF-LIKE-DOMAIN, MULTIPLE 7, 8"/>
    <property type="match status" value="1"/>
</dbReference>
<comment type="caution">
    <text evidence="10">The sequence shown here is derived from an EMBL/GenBank/DDBJ whole genome shotgun (WGS) entry which is preliminary data.</text>
</comment>
<feature type="compositionally biased region" description="Polar residues" evidence="6">
    <location>
        <begin position="1597"/>
        <end position="1608"/>
    </location>
</feature>
<dbReference type="PROSITE" id="PS00022">
    <property type="entry name" value="EGF_1"/>
    <property type="match status" value="6"/>
</dbReference>
<dbReference type="SMART" id="SM00181">
    <property type="entry name" value="EGF"/>
    <property type="match status" value="16"/>
</dbReference>
<keyword evidence="3" id="KW-0325">Glycoprotein</keyword>
<keyword evidence="1 7" id="KW-0732">Signal</keyword>
<feature type="compositionally biased region" description="Polar residues" evidence="6">
    <location>
        <begin position="854"/>
        <end position="888"/>
    </location>
</feature>
<proteinExistence type="predicted"/>
<feature type="compositionally biased region" description="Polar residues" evidence="6">
    <location>
        <begin position="897"/>
        <end position="908"/>
    </location>
</feature>
<reference evidence="10" key="1">
    <citation type="submission" date="2020-08" db="EMBL/GenBank/DDBJ databases">
        <title>Chromosome-level assembly of Southern catfish (Silurus meridionalis) provides insights into visual adaptation to the nocturnal and benthic lifestyles.</title>
        <authorList>
            <person name="Zhang Y."/>
            <person name="Wang D."/>
            <person name="Peng Z."/>
        </authorList>
    </citation>
    <scope>NUCLEOTIDE SEQUENCE</scope>
    <source>
        <strain evidence="10">SWU-2019-XX</strain>
        <tissue evidence="10">Muscle</tissue>
    </source>
</reference>
<keyword evidence="4" id="KW-0245">EGF-like domain</keyword>
<feature type="signal peptide" evidence="7">
    <location>
        <begin position="1"/>
        <end position="18"/>
    </location>
</feature>
<evidence type="ECO:0000313" key="11">
    <source>
        <dbReference type="Proteomes" id="UP000606274"/>
    </source>
</evidence>
<accession>A0A8T0BC24</accession>
<feature type="disulfide bond" evidence="4">
    <location>
        <begin position="130"/>
        <end position="140"/>
    </location>
</feature>
<feature type="region of interest" description="Disordered" evidence="6">
    <location>
        <begin position="1112"/>
        <end position="1141"/>
    </location>
</feature>
<feature type="domain" description="EGF-like" evidence="8">
    <location>
        <begin position="529"/>
        <end position="560"/>
    </location>
</feature>
<comment type="caution">
    <text evidence="4">Lacks conserved residue(s) required for the propagation of feature annotation.</text>
</comment>
<feature type="compositionally biased region" description="Polar residues" evidence="6">
    <location>
        <begin position="967"/>
        <end position="986"/>
    </location>
</feature>
<dbReference type="PROSITE" id="PS01186">
    <property type="entry name" value="EGF_2"/>
    <property type="match status" value="5"/>
</dbReference>
<evidence type="ECO:0000256" key="6">
    <source>
        <dbReference type="SAM" id="MobiDB-lite"/>
    </source>
</evidence>
<feature type="region of interest" description="Disordered" evidence="6">
    <location>
        <begin position="1595"/>
        <end position="1648"/>
    </location>
</feature>
<keyword evidence="2 4" id="KW-1015">Disulfide bond</keyword>
<dbReference type="PROSITE" id="PS50026">
    <property type="entry name" value="EGF_3"/>
    <property type="match status" value="3"/>
</dbReference>
<dbReference type="SMART" id="SM00060">
    <property type="entry name" value="FN3"/>
    <property type="match status" value="2"/>
</dbReference>
<feature type="region of interest" description="Disordered" evidence="6">
    <location>
        <begin position="760"/>
        <end position="787"/>
    </location>
</feature>
<dbReference type="SUPFAM" id="SSF49265">
    <property type="entry name" value="Fibronectin type III"/>
    <property type="match status" value="1"/>
</dbReference>
<feature type="coiled-coil region" evidence="5">
    <location>
        <begin position="81"/>
        <end position="108"/>
    </location>
</feature>
<evidence type="ECO:0000256" key="4">
    <source>
        <dbReference type="PROSITE-ProRule" id="PRU00076"/>
    </source>
</evidence>
<dbReference type="InterPro" id="IPR013783">
    <property type="entry name" value="Ig-like_fold"/>
</dbReference>
<evidence type="ECO:0000256" key="7">
    <source>
        <dbReference type="SAM" id="SignalP"/>
    </source>
</evidence>
<feature type="region of interest" description="Disordered" evidence="6">
    <location>
        <begin position="854"/>
        <end position="990"/>
    </location>
</feature>
<feature type="domain" description="Fibronectin type-III" evidence="9">
    <location>
        <begin position="728"/>
        <end position="819"/>
    </location>
</feature>
<dbReference type="OrthoDB" id="6130531at2759"/>
<keyword evidence="11" id="KW-1185">Reference proteome</keyword>